<feature type="region of interest" description="Disordered" evidence="6">
    <location>
        <begin position="254"/>
        <end position="285"/>
    </location>
</feature>
<feature type="signal peptide" evidence="7">
    <location>
        <begin position="1"/>
        <end position="26"/>
    </location>
</feature>
<evidence type="ECO:0000259" key="8">
    <source>
        <dbReference type="PROSITE" id="PS51695"/>
    </source>
</evidence>
<dbReference type="PANTHER" id="PTHR45632:SF3">
    <property type="entry name" value="KELCH-LIKE PROTEIN 32"/>
    <property type="match status" value="1"/>
</dbReference>
<dbReference type="RefSeq" id="WP_345626367.1">
    <property type="nucleotide sequence ID" value="NZ_BAABJQ010000002.1"/>
</dbReference>
<protein>
    <recommendedName>
        <fullName evidence="8">Peptidase S53 domain-containing protein</fullName>
    </recommendedName>
</protein>
<dbReference type="SUPFAM" id="SSF50965">
    <property type="entry name" value="Galactose oxidase, central domain"/>
    <property type="match status" value="1"/>
</dbReference>
<gene>
    <name evidence="9" type="ORF">GCM10023322_09160</name>
</gene>
<dbReference type="PROSITE" id="PS51695">
    <property type="entry name" value="SEDOLISIN"/>
    <property type="match status" value="1"/>
</dbReference>
<keyword evidence="3" id="KW-0677">Repeat</keyword>
<dbReference type="InterPro" id="IPR023828">
    <property type="entry name" value="Peptidase_S8_Ser-AS"/>
</dbReference>
<dbReference type="Pfam" id="PF13620">
    <property type="entry name" value="CarboxypepD_reg"/>
    <property type="match status" value="2"/>
</dbReference>
<evidence type="ECO:0000313" key="9">
    <source>
        <dbReference type="EMBL" id="GAA5179374.1"/>
    </source>
</evidence>
<dbReference type="SMART" id="SM00612">
    <property type="entry name" value="Kelch"/>
    <property type="match status" value="5"/>
</dbReference>
<dbReference type="Gene3D" id="2.60.40.1120">
    <property type="entry name" value="Carboxypeptidase-like, regulatory domain"/>
    <property type="match status" value="3"/>
</dbReference>
<dbReference type="InterPro" id="IPR036852">
    <property type="entry name" value="Peptidase_S8/S53_dom_sf"/>
</dbReference>
<evidence type="ECO:0000313" key="10">
    <source>
        <dbReference type="Proteomes" id="UP001501570"/>
    </source>
</evidence>
<dbReference type="SUPFAM" id="SSF52743">
    <property type="entry name" value="Subtilisin-like"/>
    <property type="match status" value="1"/>
</dbReference>
<dbReference type="InterPro" id="IPR011043">
    <property type="entry name" value="Gal_Oxase/kelch_b-propeller"/>
</dbReference>
<dbReference type="EMBL" id="BAABJQ010000002">
    <property type="protein sequence ID" value="GAA5179374.1"/>
    <property type="molecule type" value="Genomic_DNA"/>
</dbReference>
<keyword evidence="1" id="KW-0880">Kelch repeat</keyword>
<organism evidence="9 10">
    <name type="scientific">Rugosimonospora acidiphila</name>
    <dbReference type="NCBI Taxonomy" id="556531"/>
    <lineage>
        <taxon>Bacteria</taxon>
        <taxon>Bacillati</taxon>
        <taxon>Actinomycetota</taxon>
        <taxon>Actinomycetes</taxon>
        <taxon>Micromonosporales</taxon>
        <taxon>Micromonosporaceae</taxon>
        <taxon>Rugosimonospora</taxon>
    </lineage>
</organism>
<dbReference type="Gene3D" id="2.60.120.260">
    <property type="entry name" value="Galactose-binding domain-like"/>
    <property type="match status" value="1"/>
</dbReference>
<reference evidence="10" key="1">
    <citation type="journal article" date="2019" name="Int. J. Syst. Evol. Microbiol.">
        <title>The Global Catalogue of Microorganisms (GCM) 10K type strain sequencing project: providing services to taxonomists for standard genome sequencing and annotation.</title>
        <authorList>
            <consortium name="The Broad Institute Genomics Platform"/>
            <consortium name="The Broad Institute Genome Sequencing Center for Infectious Disease"/>
            <person name="Wu L."/>
            <person name="Ma J."/>
        </authorList>
    </citation>
    <scope>NUCLEOTIDE SEQUENCE [LARGE SCALE GENOMIC DNA]</scope>
    <source>
        <strain evidence="10">JCM 18304</strain>
    </source>
</reference>
<evidence type="ECO:0000256" key="4">
    <source>
        <dbReference type="ARBA" id="ARBA00022801"/>
    </source>
</evidence>
<comment type="caution">
    <text evidence="9">The sequence shown here is derived from an EMBL/GenBank/DDBJ whole genome shotgun (WGS) entry which is preliminary data.</text>
</comment>
<dbReference type="SUPFAM" id="SSF49464">
    <property type="entry name" value="Carboxypeptidase regulatory domain-like"/>
    <property type="match status" value="2"/>
</dbReference>
<keyword evidence="2" id="KW-0645">Protease</keyword>
<proteinExistence type="predicted"/>
<evidence type="ECO:0000256" key="3">
    <source>
        <dbReference type="ARBA" id="ARBA00022737"/>
    </source>
</evidence>
<sequence>MRLAGMTVALTVVALTVAAVPGVALAAPAPTPSADGQTKQVCAAPTEKGQMQCMSVLRVRTGKTAKAAEATPDGYGPSDIRAAYNLPATGGDGMTVALVDAFDDPTAEADLATWRAQYGLPACTTANGCFRKIDQRGGTTYPPADASWAVEISLDLDAVSAVCPDCHLLLVESDDNYLNNLGASVDQAVAQGAQVVSNSYGGPEDPTQRDDDAQYFDHPGTAIVASSGDARYGPQYPAASPYVTSVGGTSLVRDSGTSRGWSESVWDSHGGGPGSGCSQYDPKPAWQSDTGCSTRSIADVSAVADPDTPLAVYDSFQQSGWLTSGGTSLAAPLIAGVYALAGKPGSGEYPVSYAYEQSGALNDVTQGNNGNCDPSYLCTAGPGYDGPTGLGTPNGITAFKALGPHGELAGTVTDAATSAPISGATVSAGKAQGTTDVHGHYDLTVPVGSYDVSATRFGYDTQHATLTVTDGATTSRNFALDAQPRVNLSGTVSEGADHGWPLAATLTVAGMPDGTFHTDPVTGHYSVSLPVGAAYQVSVAGDYPGMTTQTASVAVGTSDLTRDFSVPIDRYACTAPGYQAGTTRTIAQQTFDGSAVPAGWSVRDNAGNAEVWQFGDPTGNGNQTGSSGGYAGVYSLGYGDDHQDTSLVSPPLDLSGTTSPAVWFNTDYETQGSAVAEVDYSVDGGTTWTNAWRAAATNLTRSQVTVPIPAAAGHPGVEVRFHYTAGADLWWQVDNVIVGDRVCTPQAGGLVLGHVRDRNTGSTLAGATFTGGTSSATASAADGSYWRFSAPGSQSFGASLTRYQTRTQTAAVTANAINVLDFSLAAGRLSIAQSGVSATAPLGGSATRTVTVTNNGTAPATFDLSEAPVGTTPMVTGGGAAVQAVHGNFSPHAPARLTARAASGATGSAVASPAAPPWTSVADYPSAIGDGAAGYHDGTVYVVGGDSLLGTTRSGYALDPSTGAWTAIADMPHARATPSAGFIGSRFYVAGGWSETSEVRGDMDIYDPQSNSWTSGPAMPNPVAAAGTAVVGGQLYLVGGCQASCGKKFVQRFDPVAGTWSTLANYPVNASWLACGGIAGKLYCAGGESDGGGSTGTSAYSYDPAKNVWTQQANLPIDLWGMGYTVADGALMVSGGVTSNSTVVTNRGFAFHPDTNTWTALPNANQAVYGSASACGLYTVGGLDATKAPTKFAQLLPGYAACDTADPVPWLSASASGTTLAPGASAQVTVALSATALDQPGTNSAELDVRGDTPYATGRVGVTFSVTPPTTWGKLTGVVSGAACGGGSAPVPGVTVAVDGKISDYTLRTDAEGRYTLWLDRANGRLSITAAASGWFPATVSAAKVQPGGTTVANLTLTRTGC</sequence>
<accession>A0ABP9RLS0</accession>
<dbReference type="PROSITE" id="PS00138">
    <property type="entry name" value="SUBTILASE_SER"/>
    <property type="match status" value="1"/>
</dbReference>
<dbReference type="SUPFAM" id="SSF49452">
    <property type="entry name" value="Starch-binding domain-like"/>
    <property type="match status" value="1"/>
</dbReference>
<keyword evidence="10" id="KW-1185">Reference proteome</keyword>
<keyword evidence="7" id="KW-0732">Signal</keyword>
<dbReference type="InterPro" id="IPR030400">
    <property type="entry name" value="Sedolisin_dom"/>
</dbReference>
<feature type="chain" id="PRO_5045549665" description="Peptidase S53 domain-containing protein" evidence="7">
    <location>
        <begin position="27"/>
        <end position="1362"/>
    </location>
</feature>
<dbReference type="InterPro" id="IPR008969">
    <property type="entry name" value="CarboxyPept-like_regulatory"/>
</dbReference>
<evidence type="ECO:0000256" key="5">
    <source>
        <dbReference type="ARBA" id="ARBA00022825"/>
    </source>
</evidence>
<keyword evidence="4" id="KW-0378">Hydrolase</keyword>
<feature type="domain" description="Peptidase S53" evidence="8">
    <location>
        <begin position="74"/>
        <end position="405"/>
    </location>
</feature>
<evidence type="ECO:0000256" key="6">
    <source>
        <dbReference type="SAM" id="MobiDB-lite"/>
    </source>
</evidence>
<evidence type="ECO:0000256" key="2">
    <source>
        <dbReference type="ARBA" id="ARBA00022670"/>
    </source>
</evidence>
<dbReference type="InterPro" id="IPR006652">
    <property type="entry name" value="Kelch_1"/>
</dbReference>
<evidence type="ECO:0000256" key="1">
    <source>
        <dbReference type="ARBA" id="ARBA00022441"/>
    </source>
</evidence>
<dbReference type="Proteomes" id="UP001501570">
    <property type="component" value="Unassembled WGS sequence"/>
</dbReference>
<dbReference type="InterPro" id="IPR013784">
    <property type="entry name" value="Carb-bd-like_fold"/>
</dbReference>
<evidence type="ECO:0000256" key="7">
    <source>
        <dbReference type="SAM" id="SignalP"/>
    </source>
</evidence>
<dbReference type="InterPro" id="IPR015915">
    <property type="entry name" value="Kelch-typ_b-propeller"/>
</dbReference>
<keyword evidence="5" id="KW-0720">Serine protease</keyword>
<dbReference type="Gene3D" id="2.120.10.80">
    <property type="entry name" value="Kelch-type beta propeller"/>
    <property type="match status" value="2"/>
</dbReference>
<name>A0ABP9RLS0_9ACTN</name>
<dbReference type="Gene3D" id="3.40.50.200">
    <property type="entry name" value="Peptidase S8/S53 domain"/>
    <property type="match status" value="1"/>
</dbReference>
<dbReference type="CDD" id="cd04056">
    <property type="entry name" value="Peptidases_S53"/>
    <property type="match status" value="1"/>
</dbReference>
<dbReference type="Pfam" id="PF24681">
    <property type="entry name" value="Kelch_KLHDC2_KLHL20_DRC7"/>
    <property type="match status" value="1"/>
</dbReference>
<dbReference type="NCBIfam" id="NF038128">
    <property type="entry name" value="choice_anch_J"/>
    <property type="match status" value="1"/>
</dbReference>
<dbReference type="PANTHER" id="PTHR45632">
    <property type="entry name" value="LD33804P"/>
    <property type="match status" value="1"/>
</dbReference>